<dbReference type="SMART" id="SM00672">
    <property type="entry name" value="CAP10"/>
    <property type="match status" value="1"/>
</dbReference>
<dbReference type="PANTHER" id="PTHR12203:SF35">
    <property type="entry name" value="PROTEIN O-GLUCOSYLTRANSFERASE 1"/>
    <property type="match status" value="1"/>
</dbReference>
<evidence type="ECO:0000259" key="2">
    <source>
        <dbReference type="SMART" id="SM00672"/>
    </source>
</evidence>
<reference evidence="3" key="1">
    <citation type="submission" date="2014-06" db="EMBL/GenBank/DDBJ databases">
        <authorList>
            <person name="Berube P.M."/>
        </authorList>
    </citation>
    <scope>NUCLEOTIDE SEQUENCE</scope>
    <source>
        <strain evidence="3">P0902-H212</strain>
    </source>
</reference>
<evidence type="ECO:0000313" key="3">
    <source>
        <dbReference type="EMBL" id="AJW30460.1"/>
    </source>
</evidence>
<accession>A0A0D5A2C2</accession>
<dbReference type="Pfam" id="PF05686">
    <property type="entry name" value="Glyco_transf_90"/>
    <property type="match status" value="1"/>
</dbReference>
<keyword evidence="1" id="KW-0808">Transferase</keyword>
<organism evidence="3">
    <name type="scientific">Prochlorococcus marinus str. P0902-H212</name>
    <dbReference type="NCBI Taxonomy" id="1620696"/>
    <lineage>
        <taxon>Bacteria</taxon>
        <taxon>Bacillati</taxon>
        <taxon>Cyanobacteriota</taxon>
        <taxon>Cyanophyceae</taxon>
        <taxon>Synechococcales</taxon>
        <taxon>Prochlorococcaceae</taxon>
        <taxon>Prochlorococcus</taxon>
    </lineage>
</organism>
<evidence type="ECO:0000256" key="1">
    <source>
        <dbReference type="ARBA" id="ARBA00022679"/>
    </source>
</evidence>
<proteinExistence type="predicted"/>
<dbReference type="PANTHER" id="PTHR12203">
    <property type="entry name" value="KDEL LYS-ASP-GLU-LEU CONTAINING - RELATED"/>
    <property type="match status" value="1"/>
</dbReference>
<dbReference type="InterPro" id="IPR051091">
    <property type="entry name" value="O-Glucosyltr/Glycosyltrsf_90"/>
</dbReference>
<protein>
    <recommendedName>
        <fullName evidence="2">Glycosyl transferase CAP10 domain-containing protein</fullName>
    </recommendedName>
</protein>
<name>A0A0D5A2C2_PROMR</name>
<dbReference type="EMBL" id="KJ947870">
    <property type="protein sequence ID" value="AJW30460.1"/>
    <property type="molecule type" value="Genomic_DNA"/>
</dbReference>
<feature type="domain" description="Glycosyl transferase CAP10" evidence="2">
    <location>
        <begin position="1"/>
        <end position="222"/>
    </location>
</feature>
<dbReference type="GO" id="GO:0016740">
    <property type="term" value="F:transferase activity"/>
    <property type="evidence" value="ECO:0007669"/>
    <property type="project" value="UniProtKB-KW"/>
</dbReference>
<dbReference type="AlphaFoldDB" id="A0A0D5A2C2"/>
<gene>
    <name evidence="3" type="ORF">FA02_0192</name>
</gene>
<sequence length="223" mass="27128">MQLHINQLRSKVHYPISIQIPVIDIQLKELVIALKFKVYQWLIKESKMYWRGSTTGDSYKNLKELNKLKRIEICKRFRESKGIDIKLSRITQTDTNKEKTKKYLIQEKIFRKEVSENKFINYKYYPDIPVNSLAWESIRKYLMGNLIFKSTKKRQLYYYRFLKPWKNYIPVEENFLDLEEKYSWVKSHREEAAFIAWNGYIQSNNYVQNAPEYLISRILERTN</sequence>
<dbReference type="InterPro" id="IPR006598">
    <property type="entry name" value="CAP10"/>
</dbReference>